<evidence type="ECO:0000313" key="2">
    <source>
        <dbReference type="WBParaSite" id="nRc.2.0.1.t06178-RA"/>
    </source>
</evidence>
<reference evidence="2" key="1">
    <citation type="submission" date="2022-11" db="UniProtKB">
        <authorList>
            <consortium name="WormBaseParasite"/>
        </authorList>
    </citation>
    <scope>IDENTIFICATION</scope>
</reference>
<proteinExistence type="predicted"/>
<sequence length="111" mass="12326">MRQSRTGVKVRRAPLSEIGAAKRYFKQYANVIYDSPFFKNDCGSDPMKKKKVKRLVIVGEVVYFECVSCNSHGNPMGRAAVHESNGQSNPDHGHNTLCVPLTLSEVEAKSI</sequence>
<protein>
    <submittedName>
        <fullName evidence="2">Uncharacterized protein</fullName>
    </submittedName>
</protein>
<name>A0A915HXL9_ROMCU</name>
<keyword evidence="1" id="KW-1185">Reference proteome</keyword>
<organism evidence="1 2">
    <name type="scientific">Romanomermis culicivorax</name>
    <name type="common">Nematode worm</name>
    <dbReference type="NCBI Taxonomy" id="13658"/>
    <lineage>
        <taxon>Eukaryota</taxon>
        <taxon>Metazoa</taxon>
        <taxon>Ecdysozoa</taxon>
        <taxon>Nematoda</taxon>
        <taxon>Enoplea</taxon>
        <taxon>Dorylaimia</taxon>
        <taxon>Mermithida</taxon>
        <taxon>Mermithoidea</taxon>
        <taxon>Mermithidae</taxon>
        <taxon>Romanomermis</taxon>
    </lineage>
</organism>
<accession>A0A915HXL9</accession>
<evidence type="ECO:0000313" key="1">
    <source>
        <dbReference type="Proteomes" id="UP000887565"/>
    </source>
</evidence>
<dbReference type="WBParaSite" id="nRc.2.0.1.t06178-RA">
    <property type="protein sequence ID" value="nRc.2.0.1.t06178-RA"/>
    <property type="gene ID" value="nRc.2.0.1.g06178"/>
</dbReference>
<dbReference type="AlphaFoldDB" id="A0A915HXL9"/>
<dbReference type="Proteomes" id="UP000887565">
    <property type="component" value="Unplaced"/>
</dbReference>